<name>A0A380RAV6_9GAMM</name>
<evidence type="ECO:0000256" key="1">
    <source>
        <dbReference type="ARBA" id="ARBA00022908"/>
    </source>
</evidence>
<dbReference type="GO" id="GO:0006310">
    <property type="term" value="P:DNA recombination"/>
    <property type="evidence" value="ECO:0007669"/>
    <property type="project" value="UniProtKB-KW"/>
</dbReference>
<dbReference type="InterPro" id="IPR011010">
    <property type="entry name" value="DNA_brk_join_enz"/>
</dbReference>
<protein>
    <submittedName>
        <fullName evidence="8">Site-specific recombinase XerD</fullName>
    </submittedName>
</protein>
<evidence type="ECO:0000313" key="8">
    <source>
        <dbReference type="EMBL" id="SUQ09753.1"/>
    </source>
</evidence>
<dbReference type="Proteomes" id="UP000254601">
    <property type="component" value="Unassembled WGS sequence"/>
</dbReference>
<organism evidence="8 9">
    <name type="scientific">Suttonella ornithocola</name>
    <dbReference type="NCBI Taxonomy" id="279832"/>
    <lineage>
        <taxon>Bacteria</taxon>
        <taxon>Pseudomonadati</taxon>
        <taxon>Pseudomonadota</taxon>
        <taxon>Gammaproteobacteria</taxon>
        <taxon>Cardiobacteriales</taxon>
        <taxon>Cardiobacteriaceae</taxon>
        <taxon>Suttonella</taxon>
    </lineage>
</organism>
<evidence type="ECO:0000313" key="9">
    <source>
        <dbReference type="Proteomes" id="UP000254601"/>
    </source>
</evidence>
<dbReference type="CDD" id="cd00397">
    <property type="entry name" value="DNA_BRE_C"/>
    <property type="match status" value="1"/>
</dbReference>
<accession>A0A380RAV6</accession>
<dbReference type="OrthoDB" id="9057547at2"/>
<keyword evidence="2 4" id="KW-0238">DNA-binding</keyword>
<dbReference type="AlphaFoldDB" id="A0A380RAV6"/>
<dbReference type="GO" id="GO:0003677">
    <property type="term" value="F:DNA binding"/>
    <property type="evidence" value="ECO:0007669"/>
    <property type="project" value="UniProtKB-UniRule"/>
</dbReference>
<evidence type="ECO:0000259" key="5">
    <source>
        <dbReference type="PROSITE" id="PS51898"/>
    </source>
</evidence>
<evidence type="ECO:0000313" key="7">
    <source>
        <dbReference type="EMBL" id="SUO95299.1"/>
    </source>
</evidence>
<dbReference type="InterPro" id="IPR013762">
    <property type="entry name" value="Integrase-like_cat_sf"/>
</dbReference>
<dbReference type="InterPro" id="IPR002104">
    <property type="entry name" value="Integrase_catalytic"/>
</dbReference>
<evidence type="ECO:0000256" key="2">
    <source>
        <dbReference type="ARBA" id="ARBA00023125"/>
    </source>
</evidence>
<dbReference type="PROSITE" id="PS51900">
    <property type="entry name" value="CB"/>
    <property type="match status" value="1"/>
</dbReference>
<dbReference type="EMBL" id="UHIC01000001">
    <property type="protein sequence ID" value="SUO95299.1"/>
    <property type="molecule type" value="Genomic_DNA"/>
</dbReference>
<keyword evidence="1" id="KW-0229">DNA integration</keyword>
<evidence type="ECO:0000259" key="6">
    <source>
        <dbReference type="PROSITE" id="PS51900"/>
    </source>
</evidence>
<keyword evidence="3" id="KW-0233">DNA recombination</keyword>
<evidence type="ECO:0000256" key="4">
    <source>
        <dbReference type="PROSITE-ProRule" id="PRU01248"/>
    </source>
</evidence>
<feature type="domain" description="Tyr recombinase" evidence="5">
    <location>
        <begin position="185"/>
        <end position="369"/>
    </location>
</feature>
<reference evidence="8 9" key="1">
    <citation type="submission" date="2018-06" db="EMBL/GenBank/DDBJ databases">
        <authorList>
            <consortium name="Pathogen Informatics"/>
            <person name="Doyle S."/>
        </authorList>
    </citation>
    <scope>NUCLEOTIDE SEQUENCE [LARGE SCALE GENOMIC DNA]</scope>
    <source>
        <strain evidence="8 9">NCTC13337</strain>
    </source>
</reference>
<dbReference type="PROSITE" id="PS51898">
    <property type="entry name" value="TYR_RECOMBINASE"/>
    <property type="match status" value="1"/>
</dbReference>
<dbReference type="InterPro" id="IPR044068">
    <property type="entry name" value="CB"/>
</dbReference>
<keyword evidence="9" id="KW-1185">Reference proteome</keyword>
<dbReference type="Pfam" id="PF00589">
    <property type="entry name" value="Phage_integrase"/>
    <property type="match status" value="1"/>
</dbReference>
<sequence>MSIVTRKDKKGNIRYRVQIRKNISGFPKFSESKTFSSKATAIAWERKRLLEIEENPEIMLGVRKSSLSLGAAIERFLEENGKNYARSVNFGLRSIARMPIADIPISSLSRSLISEFARQRRAGDIDGFEHPVAASTVKADLSLIRMVLTAADLSWNIDVDLAEFDRALNGLSKTRMIEASGVRDVLPSYEDFEHLMAFFAHQWKYGRSLIPMHLIVWLAVYSTRRRGELVRLRLSDFNRSAQSWLVRDVKSPHGAKGNNKVAHITNSALQIIDLLLESKVRERMLIAGGDESLLLPVNAASIGTNFSRAIQSFKGNFCFHSLRHEGITRLAEDGYSIPQIQRVSLHSSWSSLQRYDNAVKREGKRAEWTDFAHLFDR</sequence>
<dbReference type="RefSeq" id="WP_072576162.1">
    <property type="nucleotide sequence ID" value="NZ_LWHB01000054.1"/>
</dbReference>
<feature type="domain" description="Core-binding (CB)" evidence="6">
    <location>
        <begin position="67"/>
        <end position="152"/>
    </location>
</feature>
<dbReference type="SUPFAM" id="SSF56349">
    <property type="entry name" value="DNA breaking-rejoining enzymes"/>
    <property type="match status" value="1"/>
</dbReference>
<gene>
    <name evidence="7" type="ORF">NCTC13337_01203</name>
    <name evidence="8" type="ORF">NCTC13337_02752</name>
</gene>
<evidence type="ECO:0000256" key="3">
    <source>
        <dbReference type="ARBA" id="ARBA00023172"/>
    </source>
</evidence>
<dbReference type="Gene3D" id="1.10.443.10">
    <property type="entry name" value="Intergrase catalytic core"/>
    <property type="match status" value="1"/>
</dbReference>
<dbReference type="EMBL" id="UHIC01000003">
    <property type="protein sequence ID" value="SUQ09753.1"/>
    <property type="molecule type" value="Genomic_DNA"/>
</dbReference>
<dbReference type="GO" id="GO:0015074">
    <property type="term" value="P:DNA integration"/>
    <property type="evidence" value="ECO:0007669"/>
    <property type="project" value="UniProtKB-KW"/>
</dbReference>
<proteinExistence type="predicted"/>